<name>A0A9X2XNC5_9BACT</name>
<dbReference type="EMBL" id="JAOTIF010000002">
    <property type="protein sequence ID" value="MCU7548428.1"/>
    <property type="molecule type" value="Genomic_DNA"/>
</dbReference>
<organism evidence="2 3">
    <name type="scientific">Paraflavisolibacter caeni</name>
    <dbReference type="NCBI Taxonomy" id="2982496"/>
    <lineage>
        <taxon>Bacteria</taxon>
        <taxon>Pseudomonadati</taxon>
        <taxon>Bacteroidota</taxon>
        <taxon>Chitinophagia</taxon>
        <taxon>Chitinophagales</taxon>
        <taxon>Chitinophagaceae</taxon>
        <taxon>Paraflavisolibacter</taxon>
    </lineage>
</organism>
<evidence type="ECO:0000313" key="2">
    <source>
        <dbReference type="EMBL" id="MCU7548428.1"/>
    </source>
</evidence>
<keyword evidence="1" id="KW-0472">Membrane</keyword>
<comment type="caution">
    <text evidence="2">The sequence shown here is derived from an EMBL/GenBank/DDBJ whole genome shotgun (WGS) entry which is preliminary data.</text>
</comment>
<dbReference type="Proteomes" id="UP001155483">
    <property type="component" value="Unassembled WGS sequence"/>
</dbReference>
<reference evidence="2" key="2">
    <citation type="submission" date="2023-04" db="EMBL/GenBank/DDBJ databases">
        <title>Paracnuella aquatica gen. nov., sp. nov., a member of the family Chitinophagaceae isolated from a hot spring.</title>
        <authorList>
            <person name="Wang C."/>
        </authorList>
    </citation>
    <scope>NUCLEOTIDE SEQUENCE</scope>
    <source>
        <strain evidence="2">LB-8</strain>
    </source>
</reference>
<sequence length="152" mass="18373">MEHQKTHKRGYLATVLGCYCPRCREGKLFRNPLSAKITKNMEMHERCPVCGQRTEIEVGFYYGTGYASYALALIFSGVFFFVWWLLIGFSFNDHRFLWWLFINAIVLVLLQPWVMRVSRSLWISWFVHYNPHWKEHEPNNYERIVEEQMNNW</sequence>
<evidence type="ECO:0000256" key="1">
    <source>
        <dbReference type="SAM" id="Phobius"/>
    </source>
</evidence>
<keyword evidence="1" id="KW-0812">Transmembrane</keyword>
<dbReference type="AlphaFoldDB" id="A0A9X2XNC5"/>
<keyword evidence="3" id="KW-1185">Reference proteome</keyword>
<accession>A0A9X2XNC5</accession>
<reference evidence="2" key="1">
    <citation type="submission" date="2022-09" db="EMBL/GenBank/DDBJ databases">
        <authorList>
            <person name="Yuan C."/>
            <person name="Ke Z."/>
        </authorList>
    </citation>
    <scope>NUCLEOTIDE SEQUENCE</scope>
    <source>
        <strain evidence="2">LB-8</strain>
    </source>
</reference>
<proteinExistence type="predicted"/>
<gene>
    <name evidence="2" type="ORF">OCK74_04840</name>
</gene>
<evidence type="ECO:0000313" key="3">
    <source>
        <dbReference type="Proteomes" id="UP001155483"/>
    </source>
</evidence>
<keyword evidence="1" id="KW-1133">Transmembrane helix</keyword>
<dbReference type="RefSeq" id="WP_279295875.1">
    <property type="nucleotide sequence ID" value="NZ_JAOTIF010000002.1"/>
</dbReference>
<protein>
    <submittedName>
        <fullName evidence="2">DUF983 domain-containing protein</fullName>
    </submittedName>
</protein>
<feature type="transmembrane region" description="Helical" evidence="1">
    <location>
        <begin position="96"/>
        <end position="114"/>
    </location>
</feature>
<feature type="transmembrane region" description="Helical" evidence="1">
    <location>
        <begin position="69"/>
        <end position="90"/>
    </location>
</feature>